<dbReference type="FunCoup" id="A0A371RH22">
    <property type="interactions" value="72"/>
</dbReference>
<evidence type="ECO:0000256" key="3">
    <source>
        <dbReference type="ARBA" id="ARBA00009677"/>
    </source>
</evidence>
<keyword evidence="6 7" id="KW-0975">Bacterial flagellum</keyword>
<evidence type="ECO:0000256" key="2">
    <source>
        <dbReference type="ARBA" id="ARBA00004613"/>
    </source>
</evidence>
<comment type="caution">
    <text evidence="11">The sequence shown here is derived from an EMBL/GenBank/DDBJ whole genome shotgun (WGS) entry which is preliminary data.</text>
</comment>
<evidence type="ECO:0000259" key="9">
    <source>
        <dbReference type="Pfam" id="PF06429"/>
    </source>
</evidence>
<name>A0A371RH22_9PROT</name>
<dbReference type="InterPro" id="IPR010930">
    <property type="entry name" value="Flg_bb/hook_C_dom"/>
</dbReference>
<organism evidence="11 12">
    <name type="scientific">Parvularcula marina</name>
    <dbReference type="NCBI Taxonomy" id="2292771"/>
    <lineage>
        <taxon>Bacteria</taxon>
        <taxon>Pseudomonadati</taxon>
        <taxon>Pseudomonadota</taxon>
        <taxon>Alphaproteobacteria</taxon>
        <taxon>Parvularculales</taxon>
        <taxon>Parvularculaceae</taxon>
        <taxon>Parvularcula</taxon>
    </lineage>
</organism>
<evidence type="ECO:0000256" key="5">
    <source>
        <dbReference type="ARBA" id="ARBA00022525"/>
    </source>
</evidence>
<reference evidence="11 12" key="1">
    <citation type="submission" date="2018-08" db="EMBL/GenBank/DDBJ databases">
        <title>Parvularcula sp. SM1705, isolated from surface water of the South Sea China.</title>
        <authorList>
            <person name="Sun L."/>
        </authorList>
    </citation>
    <scope>NUCLEOTIDE SEQUENCE [LARGE SCALE GENOMIC DNA]</scope>
    <source>
        <strain evidence="11 12">SM1705</strain>
    </source>
</reference>
<evidence type="ECO:0000256" key="1">
    <source>
        <dbReference type="ARBA" id="ARBA00004117"/>
    </source>
</evidence>
<dbReference type="GO" id="GO:0005198">
    <property type="term" value="F:structural molecule activity"/>
    <property type="evidence" value="ECO:0007669"/>
    <property type="project" value="UniProtKB-UniRule"/>
</dbReference>
<keyword evidence="12" id="KW-1185">Reference proteome</keyword>
<accession>A0A371RH22</accession>
<evidence type="ECO:0000313" key="11">
    <source>
        <dbReference type="EMBL" id="RFB04746.1"/>
    </source>
</evidence>
<keyword evidence="11" id="KW-0969">Cilium</keyword>
<gene>
    <name evidence="7 11" type="primary">flgK</name>
    <name evidence="11" type="ORF">DX908_05295</name>
</gene>
<evidence type="ECO:0000313" key="12">
    <source>
        <dbReference type="Proteomes" id="UP000264589"/>
    </source>
</evidence>
<dbReference type="PROSITE" id="PS00588">
    <property type="entry name" value="FLAGELLA_BB_ROD"/>
    <property type="match status" value="1"/>
</dbReference>
<dbReference type="GO" id="GO:0005576">
    <property type="term" value="C:extracellular region"/>
    <property type="evidence" value="ECO:0007669"/>
    <property type="project" value="UniProtKB-SubCell"/>
</dbReference>
<evidence type="ECO:0000256" key="4">
    <source>
        <dbReference type="ARBA" id="ARBA00016244"/>
    </source>
</evidence>
<dbReference type="Proteomes" id="UP000264589">
    <property type="component" value="Unassembled WGS sequence"/>
</dbReference>
<dbReference type="PANTHER" id="PTHR30033">
    <property type="entry name" value="FLAGELLAR HOOK-ASSOCIATED PROTEIN 1"/>
    <property type="match status" value="1"/>
</dbReference>
<feature type="domain" description="Flagellar basal body rod protein N-terminal" evidence="8">
    <location>
        <begin position="7"/>
        <end position="36"/>
    </location>
</feature>
<dbReference type="GO" id="GO:0009425">
    <property type="term" value="C:bacterial-type flagellum basal body"/>
    <property type="evidence" value="ECO:0007669"/>
    <property type="project" value="UniProtKB-SubCell"/>
</dbReference>
<dbReference type="PANTHER" id="PTHR30033:SF2">
    <property type="entry name" value="FLAGELLAR HOOK PROTEIN"/>
    <property type="match status" value="1"/>
</dbReference>
<evidence type="ECO:0000256" key="6">
    <source>
        <dbReference type="ARBA" id="ARBA00023143"/>
    </source>
</evidence>
<keyword evidence="5 7" id="KW-0964">Secreted</keyword>
<dbReference type="Pfam" id="PF06429">
    <property type="entry name" value="Flg_bbr_C"/>
    <property type="match status" value="1"/>
</dbReference>
<evidence type="ECO:0000259" key="8">
    <source>
        <dbReference type="Pfam" id="PF00460"/>
    </source>
</evidence>
<dbReference type="InParanoid" id="A0A371RH22"/>
<dbReference type="GO" id="GO:0044780">
    <property type="term" value="P:bacterial-type flagellum assembly"/>
    <property type="evidence" value="ECO:0007669"/>
    <property type="project" value="InterPro"/>
</dbReference>
<comment type="subcellular location">
    <subcellularLocation>
        <location evidence="1">Bacterial flagellum basal body</location>
    </subcellularLocation>
    <subcellularLocation>
        <location evidence="2 7">Secreted</location>
    </subcellularLocation>
</comment>
<dbReference type="PRINTS" id="PR01005">
    <property type="entry name" value="FLGHOOKAP1"/>
</dbReference>
<dbReference type="InterPro" id="IPR002371">
    <property type="entry name" value="FlgK"/>
</dbReference>
<feature type="domain" description="Flagellar basal-body/hook protein C-terminal" evidence="9">
    <location>
        <begin position="441"/>
        <end position="479"/>
    </location>
</feature>
<evidence type="ECO:0000256" key="7">
    <source>
        <dbReference type="RuleBase" id="RU362065"/>
    </source>
</evidence>
<dbReference type="InterPro" id="IPR019776">
    <property type="entry name" value="Flagellar_basal_body_rod_CS"/>
</dbReference>
<dbReference type="InterPro" id="IPR001444">
    <property type="entry name" value="Flag_bb_rod_N"/>
</dbReference>
<dbReference type="RefSeq" id="WP_116391379.1">
    <property type="nucleotide sequence ID" value="NZ_QUQO01000001.1"/>
</dbReference>
<dbReference type="AlphaFoldDB" id="A0A371RH22"/>
<dbReference type="EMBL" id="QUQO01000001">
    <property type="protein sequence ID" value="RFB04746.1"/>
    <property type="molecule type" value="Genomic_DNA"/>
</dbReference>
<keyword evidence="11" id="KW-0966">Cell projection</keyword>
<comment type="similarity">
    <text evidence="3 7">Belongs to the flagella basal body rod proteins family.</text>
</comment>
<proteinExistence type="inferred from homology"/>
<keyword evidence="11" id="KW-0282">Flagellum</keyword>
<dbReference type="Pfam" id="PF22638">
    <property type="entry name" value="FlgK_D1"/>
    <property type="match status" value="1"/>
</dbReference>
<dbReference type="GO" id="GO:0009424">
    <property type="term" value="C:bacterial-type flagellum hook"/>
    <property type="evidence" value="ECO:0007669"/>
    <property type="project" value="UniProtKB-UniRule"/>
</dbReference>
<feature type="domain" description="Flagellar hook-associated protein FlgK helical" evidence="10">
    <location>
        <begin position="90"/>
        <end position="307"/>
    </location>
</feature>
<evidence type="ECO:0000259" key="10">
    <source>
        <dbReference type="Pfam" id="PF22638"/>
    </source>
</evidence>
<dbReference type="NCBIfam" id="TIGR02492">
    <property type="entry name" value="flgK_ends"/>
    <property type="match status" value="1"/>
</dbReference>
<dbReference type="Pfam" id="PF00460">
    <property type="entry name" value="Flg_bb_rod"/>
    <property type="match status" value="1"/>
</dbReference>
<protein>
    <recommendedName>
        <fullName evidence="4 7">Flagellar hook-associated protein 1</fullName>
        <shortName evidence="7">HAP1</shortName>
    </recommendedName>
</protein>
<dbReference type="OrthoDB" id="7181295at2"/>
<sequence>MGLSSALSTAVSGLTAAQTRAQTVANNIANANTDGYVRRTVSVSEKIVAGNGVGVQVDKILRDSDPYLTLQRMKLEGDNAFASERATAAGQIAALLGEPGATDGLFGTYARFEQALRDAAATPESTVLQRQVVDTAKDIIREFDELAGRSVDLRTKADTDIGRAVQQVNDALKRLEELNGLGGQQLTPDVLDERQRLIDDVNAIIPVEVQPVGEGIYLVTDSGVTLLATQAREIEFSPSVLVARNQTLGGGLSGLVVDGTDITPGSTSSQAIRGGQITALFETRDNRIPAFNDSLDALAYDLVSRFSDDSVDPTKTAGEVGLFTVGSATPPIDGDIGLASSLRLNAAIDPDQGGELYRIRDGLGAVAPGPAGNGDQINRLVDAFTGLQPTPGALGGVGQQSAVSLVSGLSSELNYDLQRREDSALYAGIRFDAAVNAEIAATGVDTDQELQQLILIEQAYAANAKVIETISSLVDQLIRIS</sequence>
<dbReference type="InterPro" id="IPR053927">
    <property type="entry name" value="FlgK_helical"/>
</dbReference>